<dbReference type="InterPro" id="IPR038740">
    <property type="entry name" value="BioF2-like_GNAT_dom"/>
</dbReference>
<dbReference type="Proteomes" id="UP000215256">
    <property type="component" value="Chromosome 1"/>
</dbReference>
<proteinExistence type="predicted"/>
<dbReference type="Gene3D" id="3.40.630.30">
    <property type="match status" value="1"/>
</dbReference>
<dbReference type="SUPFAM" id="SSF55729">
    <property type="entry name" value="Acyl-CoA N-acyltransferases (Nat)"/>
    <property type="match status" value="1"/>
</dbReference>
<dbReference type="RefSeq" id="WP_095446411.1">
    <property type="nucleotide sequence ID" value="NZ_CP022604.1"/>
</dbReference>
<organism evidence="2 3">
    <name type="scientific">Ochrobactrum quorumnocens</name>
    <dbReference type="NCBI Taxonomy" id="271865"/>
    <lineage>
        <taxon>Bacteria</taxon>
        <taxon>Pseudomonadati</taxon>
        <taxon>Pseudomonadota</taxon>
        <taxon>Alphaproteobacteria</taxon>
        <taxon>Hyphomicrobiales</taxon>
        <taxon>Brucellaceae</taxon>
        <taxon>Brucella/Ochrobactrum group</taxon>
        <taxon>Ochrobactrum</taxon>
    </lineage>
</organism>
<dbReference type="OrthoDB" id="8193702at2"/>
<keyword evidence="2" id="KW-0808">Transferase</keyword>
<dbReference type="Pfam" id="PF13480">
    <property type="entry name" value="Acetyltransf_6"/>
    <property type="match status" value="1"/>
</dbReference>
<name>A0A248UJU0_9HYPH</name>
<evidence type="ECO:0000259" key="1">
    <source>
        <dbReference type="Pfam" id="PF13480"/>
    </source>
</evidence>
<dbReference type="KEGG" id="och:CES85_0827"/>
<accession>A0A248UJU0</accession>
<feature type="domain" description="BioF2-like acetyltransferase" evidence="1">
    <location>
        <begin position="168"/>
        <end position="317"/>
    </location>
</feature>
<sequence>MTDEAQANLTPRLIVDYAQLRAFWSKPGALHGNAQTFDWIDCWRRHVNSDTLVAGLFADYSPVMLLPLETVSVNGTRVLRYPGGSHANCNFPWLGGSVEHASVGQLVSTIRIARPDIDVLSLTRQLPILSGQDNPLLQLKSIENPNPVLAASLISGFDAVLERSNAKRKLKKHRQHGRRYEEAGGWRIYAPQSREETNEILNAFFALKAHRFRQMGIDDPFADAHIQTFFKELYGNATGSLHAAYELQVLEVGGKIRSLIGKTRSKLGPTVEFSAIADDELMTASPGEFLFYEDIKRSCDAGLTIYSFGIGDEPYKREWCDIESSIFDTIIPLTAKGKAFTALQSVRNKVVATVKGNPHLWQFAKALRSKLAKR</sequence>
<gene>
    <name evidence="2" type="ORF">CES85_0827</name>
</gene>
<reference evidence="2 3" key="1">
    <citation type="submission" date="2017-07" db="EMBL/GenBank/DDBJ databases">
        <title>Phylogenetic study on the rhizospheric bacterium Ochrobactrum sp. A44.</title>
        <authorList>
            <person name="Krzyzanowska D.M."/>
            <person name="Ossowicki A."/>
            <person name="Rajewska M."/>
            <person name="Maciag T."/>
            <person name="Kaczynski Z."/>
            <person name="Czerwicka M."/>
            <person name="Jafra S."/>
        </authorList>
    </citation>
    <scope>NUCLEOTIDE SEQUENCE [LARGE SCALE GENOMIC DNA]</scope>
    <source>
        <strain evidence="2 3">A44</strain>
    </source>
</reference>
<dbReference type="EMBL" id="CP022604">
    <property type="protein sequence ID" value="ASV86948.1"/>
    <property type="molecule type" value="Genomic_DNA"/>
</dbReference>
<evidence type="ECO:0000313" key="3">
    <source>
        <dbReference type="Proteomes" id="UP000215256"/>
    </source>
</evidence>
<dbReference type="InterPro" id="IPR016181">
    <property type="entry name" value="Acyl_CoA_acyltransferase"/>
</dbReference>
<dbReference type="AlphaFoldDB" id="A0A248UJU0"/>
<dbReference type="GO" id="GO:0016740">
    <property type="term" value="F:transferase activity"/>
    <property type="evidence" value="ECO:0007669"/>
    <property type="project" value="UniProtKB-KW"/>
</dbReference>
<protein>
    <submittedName>
        <fullName evidence="2">Acetyltransferase domain protein</fullName>
    </submittedName>
</protein>
<evidence type="ECO:0000313" key="2">
    <source>
        <dbReference type="EMBL" id="ASV86948.1"/>
    </source>
</evidence>